<dbReference type="Proteomes" id="UP000053593">
    <property type="component" value="Unassembled WGS sequence"/>
</dbReference>
<dbReference type="AlphaFoldDB" id="A0A0D0B822"/>
<evidence type="ECO:0000313" key="2">
    <source>
        <dbReference type="EMBL" id="KIK59685.1"/>
    </source>
</evidence>
<feature type="region of interest" description="Disordered" evidence="1">
    <location>
        <begin position="1"/>
        <end position="34"/>
    </location>
</feature>
<reference evidence="2 3" key="1">
    <citation type="submission" date="2014-04" db="EMBL/GenBank/DDBJ databases">
        <title>Evolutionary Origins and Diversification of the Mycorrhizal Mutualists.</title>
        <authorList>
            <consortium name="DOE Joint Genome Institute"/>
            <consortium name="Mycorrhizal Genomics Consortium"/>
            <person name="Kohler A."/>
            <person name="Kuo A."/>
            <person name="Nagy L.G."/>
            <person name="Floudas D."/>
            <person name="Copeland A."/>
            <person name="Barry K.W."/>
            <person name="Cichocki N."/>
            <person name="Veneault-Fourrey C."/>
            <person name="LaButti K."/>
            <person name="Lindquist E.A."/>
            <person name="Lipzen A."/>
            <person name="Lundell T."/>
            <person name="Morin E."/>
            <person name="Murat C."/>
            <person name="Riley R."/>
            <person name="Ohm R."/>
            <person name="Sun H."/>
            <person name="Tunlid A."/>
            <person name="Henrissat B."/>
            <person name="Grigoriev I.V."/>
            <person name="Hibbett D.S."/>
            <person name="Martin F."/>
        </authorList>
    </citation>
    <scope>NUCLEOTIDE SEQUENCE [LARGE SCALE GENOMIC DNA]</scope>
    <source>
        <strain evidence="2 3">FD-317 M1</strain>
    </source>
</reference>
<dbReference type="EMBL" id="KN834778">
    <property type="protein sequence ID" value="KIK59685.1"/>
    <property type="molecule type" value="Genomic_DNA"/>
</dbReference>
<name>A0A0D0B822_9AGAR</name>
<evidence type="ECO:0000313" key="3">
    <source>
        <dbReference type="Proteomes" id="UP000053593"/>
    </source>
</evidence>
<accession>A0A0D0B822</accession>
<feature type="compositionally biased region" description="Basic and acidic residues" evidence="1">
    <location>
        <begin position="1"/>
        <end position="13"/>
    </location>
</feature>
<keyword evidence="3" id="KW-1185">Reference proteome</keyword>
<protein>
    <submittedName>
        <fullName evidence="2">Uncharacterized protein</fullName>
    </submittedName>
</protein>
<dbReference type="HOGENOM" id="CLU_589318_0_0_1"/>
<organism evidence="2 3">
    <name type="scientific">Collybiopsis luxurians FD-317 M1</name>
    <dbReference type="NCBI Taxonomy" id="944289"/>
    <lineage>
        <taxon>Eukaryota</taxon>
        <taxon>Fungi</taxon>
        <taxon>Dikarya</taxon>
        <taxon>Basidiomycota</taxon>
        <taxon>Agaricomycotina</taxon>
        <taxon>Agaricomycetes</taxon>
        <taxon>Agaricomycetidae</taxon>
        <taxon>Agaricales</taxon>
        <taxon>Marasmiineae</taxon>
        <taxon>Omphalotaceae</taxon>
        <taxon>Collybiopsis</taxon>
        <taxon>Collybiopsis luxurians</taxon>
    </lineage>
</organism>
<gene>
    <name evidence="2" type="ORF">GYMLUDRAFT_651650</name>
</gene>
<sequence length="464" mass="50784">MLDSIKQKQHDKAVSSPTHTHHVSTVDHPTSGIDLPVEFSASEDFGQGYIDVEMPLKSGFDDSLDLDKTAMSLPIVVDAPSPVRESNPKTSTLPASAPPTMNMPEVVDIKIDVPDDSFTELKSHQISRSVEALPEGKSTTRFPSHKPSASRDSTNTSLINAIRPQSKSPAPSAIAPASPVSIESKVSAKLDALPRLYQLSRQDLPTLHNSLVMAPASITDLSSLHASKQDSASDLPKIPPAFALPRKIAAVTPAEVQITTPLRLASKRTLLERPSIKTRSTHQHHVTFSPLAQLAPQSVGTNTGRRSVGVYVHKPRDDHNPVVALPQQETGDMKEGIEIREIVQILQDIQEVIISKISGRFDGVRREVRLGRDNILRAAAANIDKMRAESAEHFNTMVDLEAEYASFRRYGVESLEDLCSIDDYIVNRLGEIIQHHDRHGLAKKFPKTLPAIPACFQTSKVKSD</sequence>
<feature type="region of interest" description="Disordered" evidence="1">
    <location>
        <begin position="125"/>
        <end position="155"/>
    </location>
</feature>
<dbReference type="OrthoDB" id="3270368at2759"/>
<evidence type="ECO:0000256" key="1">
    <source>
        <dbReference type="SAM" id="MobiDB-lite"/>
    </source>
</evidence>
<feature type="region of interest" description="Disordered" evidence="1">
    <location>
        <begin position="81"/>
        <end position="101"/>
    </location>
</feature>
<proteinExistence type="predicted"/>